<dbReference type="PANTHER" id="PTHR31650">
    <property type="entry name" value="O-ACYLTRANSFERASE (WSD1-LIKE) FAMILY PROTEIN"/>
    <property type="match status" value="1"/>
</dbReference>
<evidence type="ECO:0000259" key="13">
    <source>
        <dbReference type="Pfam" id="PF03007"/>
    </source>
</evidence>
<dbReference type="Pfam" id="PF03007">
    <property type="entry name" value="WS_DGAT_cat"/>
    <property type="match status" value="1"/>
</dbReference>
<evidence type="ECO:0000256" key="10">
    <source>
        <dbReference type="ARBA" id="ARBA00048109"/>
    </source>
</evidence>
<evidence type="ECO:0000313" key="17">
    <source>
        <dbReference type="Proteomes" id="UP000718281"/>
    </source>
</evidence>
<dbReference type="InterPro" id="IPR014292">
    <property type="entry name" value="Acyl_transf_WS/DGAT"/>
</dbReference>
<dbReference type="InterPro" id="IPR009721">
    <property type="entry name" value="O-acyltransferase_WSD1_C"/>
</dbReference>
<comment type="pathway">
    <text evidence="1 11">Glycerolipid metabolism; triacylglycerol biosynthesis.</text>
</comment>
<evidence type="ECO:0000259" key="14">
    <source>
        <dbReference type="Pfam" id="PF06974"/>
    </source>
</evidence>
<dbReference type="Proteomes" id="UP000718281">
    <property type="component" value="Unassembled WGS sequence"/>
</dbReference>
<name>A0A934X7R2_9MICO</name>
<dbReference type="GO" id="GO:0004144">
    <property type="term" value="F:diacylglycerol O-acyltransferase activity"/>
    <property type="evidence" value="ECO:0007669"/>
    <property type="project" value="UniProtKB-EC"/>
</dbReference>
<keyword evidence="5 11" id="KW-0444">Lipid biosynthesis</keyword>
<dbReference type="GO" id="GO:0001666">
    <property type="term" value="P:response to hypoxia"/>
    <property type="evidence" value="ECO:0007669"/>
    <property type="project" value="TreeGrafter"/>
</dbReference>
<evidence type="ECO:0000313" key="16">
    <source>
        <dbReference type="EMBL" id="MBL0004298.1"/>
    </source>
</evidence>
<evidence type="ECO:0000256" key="5">
    <source>
        <dbReference type="ARBA" id="ARBA00022516"/>
    </source>
</evidence>
<reference evidence="15 17" key="1">
    <citation type="submission" date="2020-10" db="EMBL/GenBank/DDBJ databases">
        <title>Connecting structure to function with the recovery of over 1000 high-quality activated sludge metagenome-assembled genomes encoding full-length rRNA genes using long-read sequencing.</title>
        <authorList>
            <person name="Singleton C.M."/>
            <person name="Petriglieri F."/>
            <person name="Kristensen J.M."/>
            <person name="Kirkegaard R.H."/>
            <person name="Michaelsen T.Y."/>
            <person name="Andersen M.H."/>
            <person name="Karst S.M."/>
            <person name="Dueholm M.S."/>
            <person name="Nielsen P.H."/>
            <person name="Albertsen M."/>
        </authorList>
    </citation>
    <scope>NUCLEOTIDE SEQUENCE [LARGE SCALE GENOMIC DNA]</scope>
    <source>
        <strain evidence="15">AalE_18-Q3-R2-46_BAT3C.188</strain>
        <strain evidence="16">Ribe_18-Q3-R11-54_MAXAC.001</strain>
    </source>
</reference>
<dbReference type="Proteomes" id="UP000886632">
    <property type="component" value="Unassembled WGS sequence"/>
</dbReference>
<dbReference type="GO" id="GO:0005886">
    <property type="term" value="C:plasma membrane"/>
    <property type="evidence" value="ECO:0007669"/>
    <property type="project" value="TreeGrafter"/>
</dbReference>
<organism evidence="15 17">
    <name type="scientific">Candidatus Phosphoribacter hodrii</name>
    <dbReference type="NCBI Taxonomy" id="2953743"/>
    <lineage>
        <taxon>Bacteria</taxon>
        <taxon>Bacillati</taxon>
        <taxon>Actinomycetota</taxon>
        <taxon>Actinomycetes</taxon>
        <taxon>Micrococcales</taxon>
        <taxon>Dermatophilaceae</taxon>
        <taxon>Candidatus Phosphoribacter</taxon>
    </lineage>
</organism>
<evidence type="ECO:0000256" key="7">
    <source>
        <dbReference type="ARBA" id="ARBA00022798"/>
    </source>
</evidence>
<accession>A0A934X7R2</accession>
<feature type="domain" description="O-acyltransferase WSD1 C-terminal" evidence="14">
    <location>
        <begin position="341"/>
        <end position="490"/>
    </location>
</feature>
<sequence length="537" mass="57167">MQQLTALDVMFSSLDTETTNGVLGGLVLHEPAADGRPAADAAFMRQRFAERLPFLPPLHREVVKVPIGIDHDYLGQPDRIDLLEHIRSISLPAPGTHDQLAAEVSRIMSTSLPTGRPLWDYTVIDGLADGSVAHLLRIHHLVIDGGSMPTLWDALSDEPAAPLEAWAESTRPQPRFGKGEMLARELGGVVAKPVQFAAFQAKFLAWVAGQTKEKGPLAPLALPFRVSLPGGLAQPAQALFNSALSKRGIAEIQPYIPTLRTPTTPFNNRVTAQRTFVFADLPLAQFRDTGKALGGTINDVVLGVCAGALRRYLVENGIPTDDPLIVCVPVSIRTGAETTKWANYVHMIFAPLPTHLDDPLARVRAAGAAVKAAKGNFDALPVGLIREASRFIPSAMFNVMTRAMVKMPDKVSKGPWNVVVSNVRGPSTAAYMDGVKIKGYWPASFLSVGGGINITLQSYTDRICFGFMGAPEQVGDLRPLIGYMTDALAETVAAAGDSSAKAAPAEAKAARKRTPHRAGPGSARLAAVAPAAVGDAT</sequence>
<proteinExistence type="inferred from homology"/>
<comment type="caution">
    <text evidence="15">The sequence shown here is derived from an EMBL/GenBank/DDBJ whole genome shotgun (WGS) entry which is preliminary data.</text>
</comment>
<dbReference type="Pfam" id="PF06974">
    <property type="entry name" value="WS_DGAT_C"/>
    <property type="match status" value="1"/>
</dbReference>
<dbReference type="InterPro" id="IPR045034">
    <property type="entry name" value="O-acyltransferase_WSD1-like"/>
</dbReference>
<evidence type="ECO:0000256" key="12">
    <source>
        <dbReference type="SAM" id="MobiDB-lite"/>
    </source>
</evidence>
<comment type="pathway">
    <text evidence="2">Lipid metabolism.</text>
</comment>
<comment type="similarity">
    <text evidence="3 11">Belongs to the long-chain O-acyltransferase family.</text>
</comment>
<evidence type="ECO:0000256" key="8">
    <source>
        <dbReference type="ARBA" id="ARBA00023098"/>
    </source>
</evidence>
<keyword evidence="9 11" id="KW-0012">Acyltransferase</keyword>
<dbReference type="InterPro" id="IPR023213">
    <property type="entry name" value="CAT-like_dom_sf"/>
</dbReference>
<dbReference type="InterPro" id="IPR004255">
    <property type="entry name" value="O-acyltransferase_WSD1_N"/>
</dbReference>
<evidence type="ECO:0000256" key="4">
    <source>
        <dbReference type="ARBA" id="ARBA00013244"/>
    </source>
</evidence>
<dbReference type="EC" id="2.3.1.20" evidence="4 11"/>
<feature type="region of interest" description="Disordered" evidence="12">
    <location>
        <begin position="499"/>
        <end position="524"/>
    </location>
</feature>
<evidence type="ECO:0000313" key="15">
    <source>
        <dbReference type="EMBL" id="MBK6301718.1"/>
    </source>
</evidence>
<dbReference type="Gene3D" id="3.30.559.10">
    <property type="entry name" value="Chloramphenicol acetyltransferase-like domain"/>
    <property type="match status" value="1"/>
</dbReference>
<dbReference type="SUPFAM" id="SSF52777">
    <property type="entry name" value="CoA-dependent acyltransferases"/>
    <property type="match status" value="1"/>
</dbReference>
<keyword evidence="8 11" id="KW-0443">Lipid metabolism</keyword>
<evidence type="ECO:0000256" key="9">
    <source>
        <dbReference type="ARBA" id="ARBA00023315"/>
    </source>
</evidence>
<comment type="catalytic activity">
    <reaction evidence="10 11">
        <text>an acyl-CoA + a 1,2-diacyl-sn-glycerol = a triacyl-sn-glycerol + CoA</text>
        <dbReference type="Rhea" id="RHEA:10868"/>
        <dbReference type="ChEBI" id="CHEBI:17815"/>
        <dbReference type="ChEBI" id="CHEBI:57287"/>
        <dbReference type="ChEBI" id="CHEBI:58342"/>
        <dbReference type="ChEBI" id="CHEBI:64615"/>
        <dbReference type="EC" id="2.3.1.20"/>
    </reaction>
</comment>
<evidence type="ECO:0000256" key="6">
    <source>
        <dbReference type="ARBA" id="ARBA00022679"/>
    </source>
</evidence>
<dbReference type="GO" id="GO:0006071">
    <property type="term" value="P:glycerol metabolic process"/>
    <property type="evidence" value="ECO:0007669"/>
    <property type="project" value="UniProtKB-KW"/>
</dbReference>
<keyword evidence="7 11" id="KW-0319">Glycerol metabolism</keyword>
<evidence type="ECO:0000256" key="11">
    <source>
        <dbReference type="RuleBase" id="RU361241"/>
    </source>
</evidence>
<evidence type="ECO:0000256" key="2">
    <source>
        <dbReference type="ARBA" id="ARBA00005189"/>
    </source>
</evidence>
<dbReference type="GO" id="GO:0051701">
    <property type="term" value="P:biological process involved in interaction with host"/>
    <property type="evidence" value="ECO:0007669"/>
    <property type="project" value="TreeGrafter"/>
</dbReference>
<dbReference type="NCBIfam" id="TIGR02946">
    <property type="entry name" value="acyl_WS_DGAT"/>
    <property type="match status" value="1"/>
</dbReference>
<gene>
    <name evidence="15" type="ORF">IPF40_11960</name>
    <name evidence="16" type="ORF">IPP00_10035</name>
</gene>
<dbReference type="EMBL" id="JADIXZ010000005">
    <property type="protein sequence ID" value="MBK6301718.1"/>
    <property type="molecule type" value="Genomic_DNA"/>
</dbReference>
<dbReference type="EMBL" id="JADKGK010000020">
    <property type="protein sequence ID" value="MBL0004298.1"/>
    <property type="molecule type" value="Genomic_DNA"/>
</dbReference>
<dbReference type="GO" id="GO:0019432">
    <property type="term" value="P:triglyceride biosynthetic process"/>
    <property type="evidence" value="ECO:0007669"/>
    <property type="project" value="TreeGrafter"/>
</dbReference>
<dbReference type="AlphaFoldDB" id="A0A934X7R2"/>
<protein>
    <recommendedName>
        <fullName evidence="4 11">Diacylglycerol O-acyltransferase</fullName>
        <ecNumber evidence="4 11">2.3.1.20</ecNumber>
    </recommendedName>
</protein>
<dbReference type="GO" id="GO:0071731">
    <property type="term" value="P:response to nitric oxide"/>
    <property type="evidence" value="ECO:0007669"/>
    <property type="project" value="TreeGrafter"/>
</dbReference>
<evidence type="ECO:0000256" key="3">
    <source>
        <dbReference type="ARBA" id="ARBA00009587"/>
    </source>
</evidence>
<evidence type="ECO:0000256" key="1">
    <source>
        <dbReference type="ARBA" id="ARBA00004771"/>
    </source>
</evidence>
<feature type="domain" description="O-acyltransferase WSD1-like N-terminal" evidence="13">
    <location>
        <begin position="4"/>
        <end position="301"/>
    </location>
</feature>
<keyword evidence="6 11" id="KW-0808">Transferase</keyword>
<dbReference type="PANTHER" id="PTHR31650:SF1">
    <property type="entry name" value="WAX ESTER SYNTHASE_DIACYLGLYCEROL ACYLTRANSFERASE 4-RELATED"/>
    <property type="match status" value="1"/>
</dbReference>